<reference evidence="1 2" key="1">
    <citation type="submission" date="2019-02" db="EMBL/GenBank/DDBJ databases">
        <title>Deep-cultivation of Planctomycetes and their phenomic and genomic characterization uncovers novel biology.</title>
        <authorList>
            <person name="Wiegand S."/>
            <person name="Jogler M."/>
            <person name="Boedeker C."/>
            <person name="Pinto D."/>
            <person name="Vollmers J."/>
            <person name="Rivas-Marin E."/>
            <person name="Kohn T."/>
            <person name="Peeters S.H."/>
            <person name="Heuer A."/>
            <person name="Rast P."/>
            <person name="Oberbeckmann S."/>
            <person name="Bunk B."/>
            <person name="Jeske O."/>
            <person name="Meyerdierks A."/>
            <person name="Storesund J.E."/>
            <person name="Kallscheuer N."/>
            <person name="Luecker S."/>
            <person name="Lage O.M."/>
            <person name="Pohl T."/>
            <person name="Merkel B.J."/>
            <person name="Hornburger P."/>
            <person name="Mueller R.-W."/>
            <person name="Bruemmer F."/>
            <person name="Labrenz M."/>
            <person name="Spormann A.M."/>
            <person name="Op Den Camp H."/>
            <person name="Overmann J."/>
            <person name="Amann R."/>
            <person name="Jetten M.S.M."/>
            <person name="Mascher T."/>
            <person name="Medema M.H."/>
            <person name="Devos D.P."/>
            <person name="Kaster A.-K."/>
            <person name="Ovreas L."/>
            <person name="Rohde M."/>
            <person name="Galperin M.Y."/>
            <person name="Jogler C."/>
        </authorList>
    </citation>
    <scope>NUCLEOTIDE SEQUENCE [LARGE SCALE GENOMIC DNA]</scope>
    <source>
        <strain evidence="1 2">Pla108</strain>
    </source>
</reference>
<dbReference type="InterPro" id="IPR029063">
    <property type="entry name" value="SAM-dependent_MTases_sf"/>
</dbReference>
<organism evidence="1 2">
    <name type="scientific">Botrimarina colliarenosi</name>
    <dbReference type="NCBI Taxonomy" id="2528001"/>
    <lineage>
        <taxon>Bacteria</taxon>
        <taxon>Pseudomonadati</taxon>
        <taxon>Planctomycetota</taxon>
        <taxon>Planctomycetia</taxon>
        <taxon>Pirellulales</taxon>
        <taxon>Lacipirellulaceae</taxon>
        <taxon>Botrimarina</taxon>
    </lineage>
</organism>
<keyword evidence="1" id="KW-0830">Ubiquinone</keyword>
<evidence type="ECO:0000313" key="2">
    <source>
        <dbReference type="Proteomes" id="UP000317421"/>
    </source>
</evidence>
<dbReference type="EMBL" id="SJPR01000004">
    <property type="protein sequence ID" value="TWT96207.1"/>
    <property type="molecule type" value="Genomic_DNA"/>
</dbReference>
<dbReference type="SUPFAM" id="SSF53335">
    <property type="entry name" value="S-adenosyl-L-methionine-dependent methyltransferases"/>
    <property type="match status" value="1"/>
</dbReference>
<evidence type="ECO:0000313" key="1">
    <source>
        <dbReference type="EMBL" id="TWT96207.1"/>
    </source>
</evidence>
<comment type="caution">
    <text evidence="1">The sequence shown here is derived from an EMBL/GenBank/DDBJ whole genome shotgun (WGS) entry which is preliminary data.</text>
</comment>
<proteinExistence type="predicted"/>
<dbReference type="GO" id="GO:0032259">
    <property type="term" value="P:methylation"/>
    <property type="evidence" value="ECO:0007669"/>
    <property type="project" value="UniProtKB-KW"/>
</dbReference>
<keyword evidence="1" id="KW-0808">Transferase</keyword>
<dbReference type="Pfam" id="PF13489">
    <property type="entry name" value="Methyltransf_23"/>
    <property type="match status" value="1"/>
</dbReference>
<sequence>MTAVCPLVGRPTQTAATPYSRGGYRLVRCLETDFVYLENPPAYEEVRDDFPWEQTIQAERDRRRQAEPVFSRLSDGLKRLKLWIAPRRNHTYTLAAKTVATDGAAPLRLLDVGCGSGLLAVDCCERFAAAGRDVTPIGLELSPQLANAAAQRFADWSGDVIAAPALDGVAQIEDHSIHVATLVSFLEHDPRPLELLRALRPKLARDGVAIVKVPNFASLNRRLRGKRWCGFRFPDHVNYFTPRTLGVLAGEAGYRVVRTDRPLLGDNMYMVIRPAA</sequence>
<gene>
    <name evidence="1" type="ORF">Pla108_32960</name>
</gene>
<accession>A0A5C6AA24</accession>
<dbReference type="AlphaFoldDB" id="A0A5C6AA24"/>
<dbReference type="GO" id="GO:0008168">
    <property type="term" value="F:methyltransferase activity"/>
    <property type="evidence" value="ECO:0007669"/>
    <property type="project" value="UniProtKB-KW"/>
</dbReference>
<dbReference type="Proteomes" id="UP000317421">
    <property type="component" value="Unassembled WGS sequence"/>
</dbReference>
<protein>
    <submittedName>
        <fullName evidence="1">Bifunctional 3-demethylubiquinone-9 3-methyltransferase/ 2-octaprenyl-6-hydroxy phenol methylase</fullName>
    </submittedName>
</protein>
<dbReference type="CDD" id="cd02440">
    <property type="entry name" value="AdoMet_MTases"/>
    <property type="match status" value="1"/>
</dbReference>
<dbReference type="Gene3D" id="3.40.50.150">
    <property type="entry name" value="Vaccinia Virus protein VP39"/>
    <property type="match status" value="1"/>
</dbReference>
<name>A0A5C6AA24_9BACT</name>
<keyword evidence="1" id="KW-0489">Methyltransferase</keyword>
<keyword evidence="2" id="KW-1185">Reference proteome</keyword>